<sequence length="34" mass="3860">MILIMDTVFKCQCNNIAIYSVDKYGNDISSICSR</sequence>
<dbReference type="AlphaFoldDB" id="K3Z1P9"/>
<dbReference type="Gramene" id="KQL29567">
    <property type="protein sequence ID" value="KQL29567"/>
    <property type="gene ID" value="SETIT_020467mg"/>
</dbReference>
<organism evidence="1 2">
    <name type="scientific">Setaria italica</name>
    <name type="common">Foxtail millet</name>
    <name type="synonym">Panicum italicum</name>
    <dbReference type="NCBI Taxonomy" id="4555"/>
    <lineage>
        <taxon>Eukaryota</taxon>
        <taxon>Viridiplantae</taxon>
        <taxon>Streptophyta</taxon>
        <taxon>Embryophyta</taxon>
        <taxon>Tracheophyta</taxon>
        <taxon>Spermatophyta</taxon>
        <taxon>Magnoliopsida</taxon>
        <taxon>Liliopsida</taxon>
        <taxon>Poales</taxon>
        <taxon>Poaceae</taxon>
        <taxon>PACMAD clade</taxon>
        <taxon>Panicoideae</taxon>
        <taxon>Panicodae</taxon>
        <taxon>Paniceae</taxon>
        <taxon>Cenchrinae</taxon>
        <taxon>Setaria</taxon>
    </lineage>
</organism>
<proteinExistence type="predicted"/>
<reference evidence="1" key="2">
    <citation type="submission" date="2018-08" db="UniProtKB">
        <authorList>
            <consortium name="EnsemblPlants"/>
        </authorList>
    </citation>
    <scope>IDENTIFICATION</scope>
    <source>
        <strain evidence="1">Yugu1</strain>
    </source>
</reference>
<dbReference type="InParanoid" id="K3Z1P9"/>
<accession>K3Z1P9</accession>
<reference evidence="2" key="1">
    <citation type="journal article" date="2012" name="Nat. Biotechnol.">
        <title>Reference genome sequence of the model plant Setaria.</title>
        <authorList>
            <person name="Bennetzen J.L."/>
            <person name="Schmutz J."/>
            <person name="Wang H."/>
            <person name="Percifield R."/>
            <person name="Hawkins J."/>
            <person name="Pontaroli A.C."/>
            <person name="Estep M."/>
            <person name="Feng L."/>
            <person name="Vaughn J.N."/>
            <person name="Grimwood J."/>
            <person name="Jenkins J."/>
            <person name="Barry K."/>
            <person name="Lindquist E."/>
            <person name="Hellsten U."/>
            <person name="Deshpande S."/>
            <person name="Wang X."/>
            <person name="Wu X."/>
            <person name="Mitros T."/>
            <person name="Triplett J."/>
            <person name="Yang X."/>
            <person name="Ye C.Y."/>
            <person name="Mauro-Herrera M."/>
            <person name="Wang L."/>
            <person name="Li P."/>
            <person name="Sharma M."/>
            <person name="Sharma R."/>
            <person name="Ronald P.C."/>
            <person name="Panaud O."/>
            <person name="Kellogg E.A."/>
            <person name="Brutnell T.P."/>
            <person name="Doust A.N."/>
            <person name="Tuskan G.A."/>
            <person name="Rokhsar D."/>
            <person name="Devos K.M."/>
        </authorList>
    </citation>
    <scope>NUCLEOTIDE SEQUENCE [LARGE SCALE GENOMIC DNA]</scope>
    <source>
        <strain evidence="2">cv. Yugu1</strain>
    </source>
</reference>
<dbReference type="EnsemblPlants" id="KQL29567">
    <property type="protein sequence ID" value="KQL29567"/>
    <property type="gene ID" value="SETIT_020467mg"/>
</dbReference>
<evidence type="ECO:0000313" key="2">
    <source>
        <dbReference type="Proteomes" id="UP000004995"/>
    </source>
</evidence>
<name>K3Z1P9_SETIT</name>
<dbReference type="HOGENOM" id="CLU_3377897_0_0_1"/>
<dbReference type="Proteomes" id="UP000004995">
    <property type="component" value="Unassembled WGS sequence"/>
</dbReference>
<evidence type="ECO:0000313" key="1">
    <source>
        <dbReference type="EnsemblPlants" id="KQL29567"/>
    </source>
</evidence>
<keyword evidence="2" id="KW-1185">Reference proteome</keyword>
<protein>
    <submittedName>
        <fullName evidence="1">Uncharacterized protein</fullName>
    </submittedName>
</protein>
<dbReference type="EMBL" id="AGNK02000296">
    <property type="status" value="NOT_ANNOTATED_CDS"/>
    <property type="molecule type" value="Genomic_DNA"/>
</dbReference>